<dbReference type="Gene3D" id="3.30.360.10">
    <property type="entry name" value="Dihydrodipicolinate Reductase, domain 2"/>
    <property type="match status" value="1"/>
</dbReference>
<protein>
    <submittedName>
        <fullName evidence="3">Oxidoreductase domain-containing protein</fullName>
    </submittedName>
</protein>
<gene>
    <name evidence="3" type="ORF">CTER_0259</name>
</gene>
<evidence type="ECO:0000259" key="1">
    <source>
        <dbReference type="Pfam" id="PF01408"/>
    </source>
</evidence>
<dbReference type="STRING" id="1195236.CTER_0259"/>
<dbReference type="InterPro" id="IPR000683">
    <property type="entry name" value="Gfo/Idh/MocA-like_OxRdtase_N"/>
</dbReference>
<dbReference type="AlphaFoldDB" id="S0FP92"/>
<dbReference type="PATRIC" id="fig|1195236.3.peg.564"/>
<feature type="domain" description="Gfo/Idh/MocA-like oxidoreductase N-terminal" evidence="1">
    <location>
        <begin position="5"/>
        <end position="135"/>
    </location>
</feature>
<evidence type="ECO:0000313" key="4">
    <source>
        <dbReference type="Proteomes" id="UP000014155"/>
    </source>
</evidence>
<dbReference type="Pfam" id="PF22725">
    <property type="entry name" value="GFO_IDH_MocA_C3"/>
    <property type="match status" value="1"/>
</dbReference>
<feature type="domain" description="GFO/IDH/MocA-like oxidoreductase" evidence="2">
    <location>
        <begin position="145"/>
        <end position="273"/>
    </location>
</feature>
<dbReference type="EMBL" id="AORV01000015">
    <property type="protein sequence ID" value="EMS73712.1"/>
    <property type="molecule type" value="Genomic_DNA"/>
</dbReference>
<dbReference type="RefSeq" id="WP_004623482.1">
    <property type="nucleotide sequence ID" value="NZ_AORV01000015.1"/>
</dbReference>
<dbReference type="InterPro" id="IPR051317">
    <property type="entry name" value="Gfo/Idh/MocA_oxidoreduct"/>
</dbReference>
<dbReference type="SUPFAM" id="SSF55347">
    <property type="entry name" value="Glyceraldehyde-3-phosphate dehydrogenase-like, C-terminal domain"/>
    <property type="match status" value="1"/>
</dbReference>
<accession>S0FP92</accession>
<sequence>MGKVLNYGMVGGGPGAFIGDAHRKAIGLDGKARIVAGCFSRSFENTFAMGEALGIEKERLYKNYGEMAAKEAGREDGMDFVVIVTTNYAHYEACRAFLKAGIPVVCEKPLTVTLEQALELEKLANEKKLLFMVTYVYSGHVTAMNIREIIAAGEIGQVRTVMGEYPQGWLAFEDIKGNKQGEWRTDPAQSGNTNALGDIGTHIENTVYRMTGLKIKRLLARMDKVVPGRTLDDNSTVMLEFENGATGVYWASQIAIGHDNGLRIRIYGSKGSISWFQEQPEVFHMAKQDGSLLEIHRGHGAIKQAAAKYTRLPSGHTEGWFEAMGNFYSNYIDCLNAQRNGVFTEEMIEYPTVVDGVDGVRFIEACLKSSANGNVWVDF</sequence>
<dbReference type="SUPFAM" id="SSF51735">
    <property type="entry name" value="NAD(P)-binding Rossmann-fold domains"/>
    <property type="match status" value="1"/>
</dbReference>
<evidence type="ECO:0000313" key="3">
    <source>
        <dbReference type="EMBL" id="EMS73712.1"/>
    </source>
</evidence>
<reference evidence="3 4" key="1">
    <citation type="journal article" date="2013" name="Genome Announc.">
        <title>Draft Genome Sequence of the Cellulolytic, Mesophilic, Anaerobic Bacterium Clostridium termitidis Strain CT1112 (DSM 5398).</title>
        <authorList>
            <person name="Lal S."/>
            <person name="Ramachandran U."/>
            <person name="Zhang X."/>
            <person name="Munir R."/>
            <person name="Sparling R."/>
            <person name="Levin D.B."/>
        </authorList>
    </citation>
    <scope>NUCLEOTIDE SEQUENCE [LARGE SCALE GENOMIC DNA]</scope>
    <source>
        <strain evidence="3 4">CT1112</strain>
    </source>
</reference>
<dbReference type="Proteomes" id="UP000014155">
    <property type="component" value="Unassembled WGS sequence"/>
</dbReference>
<dbReference type="PANTHER" id="PTHR43708">
    <property type="entry name" value="CONSERVED EXPRESSED OXIDOREDUCTASE (EUROFUNG)"/>
    <property type="match status" value="1"/>
</dbReference>
<name>S0FP92_RUMCE</name>
<proteinExistence type="predicted"/>
<dbReference type="InterPro" id="IPR055170">
    <property type="entry name" value="GFO_IDH_MocA-like_dom"/>
</dbReference>
<evidence type="ECO:0000259" key="2">
    <source>
        <dbReference type="Pfam" id="PF22725"/>
    </source>
</evidence>
<dbReference type="eggNOG" id="COG0673">
    <property type="taxonomic scope" value="Bacteria"/>
</dbReference>
<dbReference type="PANTHER" id="PTHR43708:SF3">
    <property type="entry name" value="OXIDOREDUCTASE"/>
    <property type="match status" value="1"/>
</dbReference>
<dbReference type="Pfam" id="PF01408">
    <property type="entry name" value="GFO_IDH_MocA"/>
    <property type="match status" value="1"/>
</dbReference>
<dbReference type="GO" id="GO:0000166">
    <property type="term" value="F:nucleotide binding"/>
    <property type="evidence" value="ECO:0007669"/>
    <property type="project" value="InterPro"/>
</dbReference>
<organism evidence="3 4">
    <name type="scientific">Ruminiclostridium cellobioparum subsp. termitidis CT1112</name>
    <dbReference type="NCBI Taxonomy" id="1195236"/>
    <lineage>
        <taxon>Bacteria</taxon>
        <taxon>Bacillati</taxon>
        <taxon>Bacillota</taxon>
        <taxon>Clostridia</taxon>
        <taxon>Eubacteriales</taxon>
        <taxon>Oscillospiraceae</taxon>
        <taxon>Ruminiclostridium</taxon>
    </lineage>
</organism>
<keyword evidence="4" id="KW-1185">Reference proteome</keyword>
<comment type="caution">
    <text evidence="3">The sequence shown here is derived from an EMBL/GenBank/DDBJ whole genome shotgun (WGS) entry which is preliminary data.</text>
</comment>
<dbReference type="InterPro" id="IPR036291">
    <property type="entry name" value="NAD(P)-bd_dom_sf"/>
</dbReference>
<dbReference type="Gene3D" id="3.40.50.720">
    <property type="entry name" value="NAD(P)-binding Rossmann-like Domain"/>
    <property type="match status" value="1"/>
</dbReference>